<dbReference type="EMBL" id="LMWV01000008">
    <property type="protein sequence ID" value="KUN67609.1"/>
    <property type="molecule type" value="Genomic_DNA"/>
</dbReference>
<name>A0A101S506_9ACTN</name>
<evidence type="ECO:0000313" key="1">
    <source>
        <dbReference type="EMBL" id="KUN67609.1"/>
    </source>
</evidence>
<comment type="caution">
    <text evidence="1">The sequence shown here is derived from an EMBL/GenBank/DDBJ whole genome shotgun (WGS) entry which is preliminary data.</text>
</comment>
<keyword evidence="2" id="KW-1185">Reference proteome</keyword>
<protein>
    <recommendedName>
        <fullName evidence="3">Tetratricopeptide repeat protein</fullName>
    </recommendedName>
</protein>
<dbReference type="AlphaFoldDB" id="A0A101S506"/>
<reference evidence="1 2" key="1">
    <citation type="submission" date="2015-10" db="EMBL/GenBank/DDBJ databases">
        <title>Draft genome sequence of Streptomyces griseorubiginosus DSM 40469, type strain for the species Streptomyces griseorubiginosus.</title>
        <authorList>
            <person name="Ruckert C."/>
            <person name="Winkler A."/>
            <person name="Kalinowski J."/>
            <person name="Kampfer P."/>
            <person name="Glaeser S."/>
        </authorList>
    </citation>
    <scope>NUCLEOTIDE SEQUENCE [LARGE SCALE GENOMIC DNA]</scope>
    <source>
        <strain evidence="1 2">DSM 40469</strain>
    </source>
</reference>
<organism evidence="1 2">
    <name type="scientific">Streptomyces griseorubiginosus</name>
    <dbReference type="NCBI Taxonomy" id="67304"/>
    <lineage>
        <taxon>Bacteria</taxon>
        <taxon>Bacillati</taxon>
        <taxon>Actinomycetota</taxon>
        <taxon>Actinomycetes</taxon>
        <taxon>Kitasatosporales</taxon>
        <taxon>Streptomycetaceae</taxon>
        <taxon>Streptomyces</taxon>
    </lineage>
</organism>
<sequence>MGVLRILLPLPRAAAKWAPEKGGPLLGAALSYCATPSWAGLPPPSPARRLAWAEEAVAAYRATADTEGLSRALSLRAHALLLSGRFEEACGAADEATAVQAPQVDTAGGVGVSGVVSAAVGAFLGDVRAQALAGLGRVEDAVPVARASVAAYRRLPAPDRRDRALGSLPGALRTYGMLLAATGRREESVAVYEECAALLAAMSLRELAHVERVRPQVLAELVGVLRASGRHEDALGVGPEAREALRGPLAWTVPETVLPLRVRLLVDLARCHTATGDPAEARACAQAAVAEARKPHGAGELTSALDCLADVLGELGQTDKESIARRELAELRDA</sequence>
<dbReference type="GO" id="GO:0042802">
    <property type="term" value="F:identical protein binding"/>
    <property type="evidence" value="ECO:0007669"/>
    <property type="project" value="InterPro"/>
</dbReference>
<dbReference type="InterPro" id="IPR011990">
    <property type="entry name" value="TPR-like_helical_dom_sf"/>
</dbReference>
<dbReference type="InterPro" id="IPR011717">
    <property type="entry name" value="TPR-4"/>
</dbReference>
<accession>A0A101S506</accession>
<proteinExistence type="predicted"/>
<dbReference type="RefSeq" id="WP_062237418.1">
    <property type="nucleotide sequence ID" value="NZ_JBPJFL010000001.1"/>
</dbReference>
<dbReference type="Pfam" id="PF07721">
    <property type="entry name" value="TPR_4"/>
    <property type="match status" value="3"/>
</dbReference>
<evidence type="ECO:0008006" key="3">
    <source>
        <dbReference type="Google" id="ProtNLM"/>
    </source>
</evidence>
<dbReference type="Gene3D" id="1.25.40.10">
    <property type="entry name" value="Tetratricopeptide repeat domain"/>
    <property type="match status" value="1"/>
</dbReference>
<dbReference type="Proteomes" id="UP000054375">
    <property type="component" value="Unassembled WGS sequence"/>
</dbReference>
<evidence type="ECO:0000313" key="2">
    <source>
        <dbReference type="Proteomes" id="UP000054375"/>
    </source>
</evidence>
<dbReference type="SUPFAM" id="SSF48452">
    <property type="entry name" value="TPR-like"/>
    <property type="match status" value="2"/>
</dbReference>
<gene>
    <name evidence="1" type="ORF">AQJ54_13735</name>
</gene>